<dbReference type="InterPro" id="IPR030987">
    <property type="entry name" value="AbiV"/>
</dbReference>
<gene>
    <name evidence="1" type="ORF">AB5L97_10900</name>
</gene>
<evidence type="ECO:0000313" key="1">
    <source>
        <dbReference type="EMBL" id="XDP43817.1"/>
    </source>
</evidence>
<proteinExistence type="predicted"/>
<dbReference type="RefSeq" id="WP_369044705.1">
    <property type="nucleotide sequence ID" value="NZ_CP163302.1"/>
</dbReference>
<dbReference type="AlphaFoldDB" id="A0AB39KZY2"/>
<organism evidence="1">
    <name type="scientific">Sinomonas puerhi</name>
    <dbReference type="NCBI Taxonomy" id="3238584"/>
    <lineage>
        <taxon>Bacteria</taxon>
        <taxon>Bacillati</taxon>
        <taxon>Actinomycetota</taxon>
        <taxon>Actinomycetes</taxon>
        <taxon>Micrococcales</taxon>
        <taxon>Micrococcaceae</taxon>
        <taxon>Sinomonas</taxon>
    </lineage>
</organism>
<dbReference type="EMBL" id="CP163302">
    <property type="protein sequence ID" value="XDP43817.1"/>
    <property type="molecule type" value="Genomic_DNA"/>
</dbReference>
<sequence length="219" mass="24513">MQTISSDLARQWWRALMDNVVQLLRDASTLLASGSAGRAQSLAVLAAEELGKAWRLYSAAEVSWRDDRPETRLPADFVSSAKHHASKLADAAAYGQGGSMMWDYWFARYREQSKSSKQLQQEAKNYNLMKQAGFYVDLRNGVVESPRSVGDDGVLSFILEIVQAANMLFVEDHVRMQNSGEDPDWTHEIWEPLIQLGRPKDGFHKPADVLGGRKDGGEL</sequence>
<reference evidence="1" key="1">
    <citation type="submission" date="2024-07" db="EMBL/GenBank/DDBJ databases">
        <authorList>
            <person name="fu j."/>
        </authorList>
    </citation>
    <scope>NUCLEOTIDE SEQUENCE</scope>
    <source>
        <strain evidence="1">P10A9</strain>
    </source>
</reference>
<protein>
    <submittedName>
        <fullName evidence="1">AbiV family abortive infection protein</fullName>
    </submittedName>
</protein>
<name>A0AB39KZY2_9MICC</name>
<accession>A0AB39KZY2</accession>
<dbReference type="NCBIfam" id="TIGR04498">
    <property type="entry name" value="AbiV_defense"/>
    <property type="match status" value="1"/>
</dbReference>
<dbReference type="Pfam" id="PF18728">
    <property type="entry name" value="HEPN_AbiV"/>
    <property type="match status" value="1"/>
</dbReference>
<dbReference type="KEGG" id="spue:AB5L97_10900"/>